<reference evidence="4 5" key="1">
    <citation type="submission" date="2013-12" db="EMBL/GenBank/DDBJ databases">
        <authorList>
            <consortium name="DOE Joint Genome Institute"/>
            <person name="Eisen J."/>
            <person name="Huntemann M."/>
            <person name="Han J."/>
            <person name="Chen A."/>
            <person name="Kyrpides N."/>
            <person name="Mavromatis K."/>
            <person name="Markowitz V."/>
            <person name="Palaniappan K."/>
            <person name="Ivanova N."/>
            <person name="Schaumberg A."/>
            <person name="Pati A."/>
            <person name="Liolios K."/>
            <person name="Nordberg H.P."/>
            <person name="Cantor M.N."/>
            <person name="Hua S.X."/>
            <person name="Woyke T."/>
        </authorList>
    </citation>
    <scope>NUCLEOTIDE SEQUENCE [LARGE SCALE GENOMIC DNA]</scope>
    <source>
        <strain evidence="5">DSM 19437</strain>
    </source>
</reference>
<evidence type="ECO:0000313" key="5">
    <source>
        <dbReference type="Proteomes" id="UP000003586"/>
    </source>
</evidence>
<dbReference type="Proteomes" id="UP000003586">
    <property type="component" value="Chromosome"/>
</dbReference>
<evidence type="ECO:0000256" key="1">
    <source>
        <dbReference type="SAM" id="MobiDB-lite"/>
    </source>
</evidence>
<dbReference type="HOGENOM" id="CLU_060074_0_0_10"/>
<sequence length="299" mass="33317">MKKIVYPVLLFLIGSAVVISCSKNASDSNSGIPAGSQRLSVFFTDAPVSYDSVLIDIVSVEAKMDTTIHKDDDHFGDNDRDDDNDDLKSGDRDHDHDHYGTWVNLNLAAGKYDVLKLRNGLDSLVAQADVKGTVRKIRIKLGTGSYLVKGGTQYPLKLINMRNDKNYVYINLHDGDRDDNMQTVKVWIDFDLGRSIIERDGKFYLLPILRPFCDRKSGRIEGKVLPRDAWAVVRAISATADTSSALPDKEDGEFKIRGLKNGTYKVLYQSTNGYKDTAINNVVITNGKEVDLPTVTMHK</sequence>
<name>W0F9C7_9BACT</name>
<proteinExistence type="predicted"/>
<dbReference type="GO" id="GO:0030246">
    <property type="term" value="F:carbohydrate binding"/>
    <property type="evidence" value="ECO:0007669"/>
    <property type="project" value="InterPro"/>
</dbReference>
<dbReference type="InterPro" id="IPR013784">
    <property type="entry name" value="Carb-bd-like_fold"/>
</dbReference>
<gene>
    <name evidence="4" type="ORF">NIASO_18240</name>
</gene>
<dbReference type="SUPFAM" id="SSF49452">
    <property type="entry name" value="Starch-binding domain-like"/>
    <property type="match status" value="1"/>
</dbReference>
<dbReference type="OrthoDB" id="2111471at2"/>
<evidence type="ECO:0000313" key="4">
    <source>
        <dbReference type="EMBL" id="AHF17986.1"/>
    </source>
</evidence>
<feature type="signal peptide" evidence="2">
    <location>
        <begin position="1"/>
        <end position="25"/>
    </location>
</feature>
<feature type="chain" id="PRO_5004788466" description="DUF4382 domain-containing protein" evidence="2">
    <location>
        <begin position="26"/>
        <end position="299"/>
    </location>
</feature>
<keyword evidence="2" id="KW-0732">Signal</keyword>
<evidence type="ECO:0000256" key="2">
    <source>
        <dbReference type="SAM" id="SignalP"/>
    </source>
</evidence>
<dbReference type="PROSITE" id="PS51257">
    <property type="entry name" value="PROKAR_LIPOPROTEIN"/>
    <property type="match status" value="1"/>
</dbReference>
<dbReference type="Gene3D" id="2.60.40.1120">
    <property type="entry name" value="Carboxypeptidase-like, regulatory domain"/>
    <property type="match status" value="1"/>
</dbReference>
<feature type="compositionally biased region" description="Basic and acidic residues" evidence="1">
    <location>
        <begin position="69"/>
        <end position="78"/>
    </location>
</feature>
<dbReference type="STRING" id="929713.NIASO_18240"/>
<keyword evidence="5" id="KW-1185">Reference proteome</keyword>
<protein>
    <recommendedName>
        <fullName evidence="3">DUF4382 domain-containing protein</fullName>
    </recommendedName>
</protein>
<dbReference type="InterPro" id="IPR025491">
    <property type="entry name" value="DUF4382"/>
</dbReference>
<feature type="domain" description="DUF4382" evidence="3">
    <location>
        <begin position="38"/>
        <end position="207"/>
    </location>
</feature>
<dbReference type="RefSeq" id="WP_008587941.1">
    <property type="nucleotide sequence ID" value="NZ_CP007035.1"/>
</dbReference>
<accession>W0F9C7</accession>
<evidence type="ECO:0000259" key="3">
    <source>
        <dbReference type="Pfam" id="PF14321"/>
    </source>
</evidence>
<dbReference type="KEGG" id="nso:NIASO_18240"/>
<dbReference type="Pfam" id="PF14321">
    <property type="entry name" value="DUF4382"/>
    <property type="match status" value="1"/>
</dbReference>
<feature type="region of interest" description="Disordered" evidence="1">
    <location>
        <begin position="69"/>
        <end position="93"/>
    </location>
</feature>
<dbReference type="EMBL" id="CP007035">
    <property type="protein sequence ID" value="AHF17986.1"/>
    <property type="molecule type" value="Genomic_DNA"/>
</dbReference>
<organism evidence="4 5">
    <name type="scientific">Niabella soli DSM 19437</name>
    <dbReference type="NCBI Taxonomy" id="929713"/>
    <lineage>
        <taxon>Bacteria</taxon>
        <taxon>Pseudomonadati</taxon>
        <taxon>Bacteroidota</taxon>
        <taxon>Chitinophagia</taxon>
        <taxon>Chitinophagales</taxon>
        <taxon>Chitinophagaceae</taxon>
        <taxon>Niabella</taxon>
    </lineage>
</organism>
<dbReference type="AlphaFoldDB" id="W0F9C7"/>